<dbReference type="InterPro" id="IPR015943">
    <property type="entry name" value="WD40/YVTN_repeat-like_dom_sf"/>
</dbReference>
<evidence type="ECO:0000256" key="7">
    <source>
        <dbReference type="SAM" id="MobiDB-lite"/>
    </source>
</evidence>
<comment type="similarity">
    <text evidence="5">Belongs to the WD repeat cdt2 family.</text>
</comment>
<dbReference type="RefSeq" id="XP_015191632.1">
    <property type="nucleotide sequence ID" value="XM_015336146.1"/>
</dbReference>
<feature type="region of interest" description="Disordered" evidence="7">
    <location>
        <begin position="544"/>
        <end position="572"/>
    </location>
</feature>
<evidence type="ECO:0000256" key="4">
    <source>
        <dbReference type="ARBA" id="ARBA00022786"/>
    </source>
</evidence>
<comment type="pathway">
    <text evidence="1">Protein modification; protein ubiquitination.</text>
</comment>
<dbReference type="InterPro" id="IPR001680">
    <property type="entry name" value="WD40_rpt"/>
</dbReference>
<dbReference type="Proteomes" id="UP000694924">
    <property type="component" value="Unplaced"/>
</dbReference>
<feature type="region of interest" description="Disordered" evidence="7">
    <location>
        <begin position="409"/>
        <end position="496"/>
    </location>
</feature>
<feature type="compositionally biased region" description="Polar residues" evidence="7">
    <location>
        <begin position="460"/>
        <end position="476"/>
    </location>
</feature>
<keyword evidence="8" id="KW-1185">Reference proteome</keyword>
<gene>
    <name evidence="9" type="primary">LOC107074590</name>
</gene>
<evidence type="ECO:0000256" key="1">
    <source>
        <dbReference type="ARBA" id="ARBA00004906"/>
    </source>
</evidence>
<evidence type="ECO:0000313" key="9">
    <source>
        <dbReference type="RefSeq" id="XP_015191632.1"/>
    </source>
</evidence>
<feature type="repeat" description="WD" evidence="6">
    <location>
        <begin position="349"/>
        <end position="391"/>
    </location>
</feature>
<protein>
    <submittedName>
        <fullName evidence="9">Protein lethal(2)denticleless</fullName>
    </submittedName>
</protein>
<keyword evidence="2 6" id="KW-0853">WD repeat</keyword>
<feature type="repeat" description="WD" evidence="6">
    <location>
        <begin position="139"/>
        <end position="181"/>
    </location>
</feature>
<dbReference type="PROSITE" id="PS50294">
    <property type="entry name" value="WD_REPEATS_REGION"/>
    <property type="match status" value="2"/>
</dbReference>
<dbReference type="PANTHER" id="PTHR22852">
    <property type="entry name" value="LETHAL 2 DENTICLELESS PROTEIN RETINOIC ACID-REGULATED NUCLEAR MATRIX-ASSOCIATED PROTEIN"/>
    <property type="match status" value="1"/>
</dbReference>
<dbReference type="InterPro" id="IPR019775">
    <property type="entry name" value="WD40_repeat_CS"/>
</dbReference>
<dbReference type="Gene3D" id="2.130.10.10">
    <property type="entry name" value="YVTN repeat-like/Quinoprotein amine dehydrogenase"/>
    <property type="match status" value="2"/>
</dbReference>
<dbReference type="InterPro" id="IPR036322">
    <property type="entry name" value="WD40_repeat_dom_sf"/>
</dbReference>
<evidence type="ECO:0000256" key="5">
    <source>
        <dbReference type="ARBA" id="ARBA00038344"/>
    </source>
</evidence>
<name>A0ABM1JGP4_POLDO</name>
<dbReference type="PANTHER" id="PTHR22852:SF0">
    <property type="entry name" value="DENTICLELESS PROTEIN HOMOLOG"/>
    <property type="match status" value="1"/>
</dbReference>
<reference evidence="9" key="1">
    <citation type="submission" date="2025-08" db="UniProtKB">
        <authorList>
            <consortium name="RefSeq"/>
        </authorList>
    </citation>
    <scope>IDENTIFICATION</scope>
    <source>
        <tissue evidence="9">Whole body</tissue>
    </source>
</reference>
<feature type="compositionally biased region" description="Low complexity" evidence="7">
    <location>
        <begin position="625"/>
        <end position="635"/>
    </location>
</feature>
<proteinExistence type="inferred from homology"/>
<organism evidence="8 9">
    <name type="scientific">Polistes dominula</name>
    <name type="common">European paper wasp</name>
    <name type="synonym">Vespa dominula</name>
    <dbReference type="NCBI Taxonomy" id="743375"/>
    <lineage>
        <taxon>Eukaryota</taxon>
        <taxon>Metazoa</taxon>
        <taxon>Ecdysozoa</taxon>
        <taxon>Arthropoda</taxon>
        <taxon>Hexapoda</taxon>
        <taxon>Insecta</taxon>
        <taxon>Pterygota</taxon>
        <taxon>Neoptera</taxon>
        <taxon>Endopterygota</taxon>
        <taxon>Hymenoptera</taxon>
        <taxon>Apocrita</taxon>
        <taxon>Aculeata</taxon>
        <taxon>Vespoidea</taxon>
        <taxon>Vespidae</taxon>
        <taxon>Polistinae</taxon>
        <taxon>Polistini</taxon>
        <taxon>Polistes</taxon>
    </lineage>
</organism>
<keyword evidence="4" id="KW-0833">Ubl conjugation pathway</keyword>
<dbReference type="SUPFAM" id="SSF50978">
    <property type="entry name" value="WD40 repeat-like"/>
    <property type="match status" value="1"/>
</dbReference>
<feature type="compositionally biased region" description="Polar residues" evidence="7">
    <location>
        <begin position="409"/>
        <end position="451"/>
    </location>
</feature>
<feature type="region of interest" description="Disordered" evidence="7">
    <location>
        <begin position="622"/>
        <end position="661"/>
    </location>
</feature>
<evidence type="ECO:0000313" key="8">
    <source>
        <dbReference type="Proteomes" id="UP000694924"/>
    </source>
</evidence>
<sequence length="688" mass="77010">MNIVQNITKRWEGFEFVRDYDIALYRLKCLRNDLYHGISSNINAQHYNSVPPVFACRFCIKKGYEQILALANEDGRVALQDINIRKRHDTPLEGTQAHGNAIFDVAWMPNDLKLVTVSGDHSAKLWDVSQSEIKQIDIFQAHLRSVKTAVFRPEDKAIFATGARDGIIMIWDIRARHSAQLKADNCIFNAHSSVSVSNKHRKNRNHLSCTQSITSLGFQDDNSLISCAAGDGVIKVWDLRKNYTVYKRDAMPKHSMYYAGSSLRNGFSSLLICPARITLYASCMDNVIYAYNISSYNTYPVAQFYGHQNSTYYVKTSLSPDGRYLTSGSSDEIAYIWHTKRSGEPIIKLSGHTEEVTCIAWCTVGETKIVTCSDDSCHMIWRIIAENTTENAELEIVGRAEPVSSAISLGNLKTETTPTTHQRYTLTQDHTPGSSDRTPNSTPGSTESNNVYAGHKHRQSNSSSFKRTYTQMTLKGSYSDGKLKTSLSPIHENSETRIKRPHIENRGARRLFSQSTDKTTICDKGYNFDKPSTSSYVPKLETTISESNVSESTISENNVSESTSSENNVSESTSSSISFLPISNLPNFVIDGTAPHLLQISPEKYKERVDWLTKIREKFKDQKSKSSTNKLSSSKVITPAHRSSRSRSMEPKGCKTSASPTPSLLNFFKVNNRECDKNTCPGNSNTLS</sequence>
<feature type="repeat" description="WD" evidence="6">
    <location>
        <begin position="210"/>
        <end position="247"/>
    </location>
</feature>
<dbReference type="InterPro" id="IPR051865">
    <property type="entry name" value="WD-repeat_CDT2_adapter"/>
</dbReference>
<dbReference type="Pfam" id="PF00400">
    <property type="entry name" value="WD40"/>
    <property type="match status" value="5"/>
</dbReference>
<dbReference type="SMART" id="SM00320">
    <property type="entry name" value="WD40"/>
    <property type="match status" value="5"/>
</dbReference>
<evidence type="ECO:0000256" key="2">
    <source>
        <dbReference type="ARBA" id="ARBA00022574"/>
    </source>
</evidence>
<feature type="repeat" description="WD" evidence="6">
    <location>
        <begin position="95"/>
        <end position="136"/>
    </location>
</feature>
<evidence type="ECO:0000256" key="3">
    <source>
        <dbReference type="ARBA" id="ARBA00022737"/>
    </source>
</evidence>
<keyword evidence="3" id="KW-0677">Repeat</keyword>
<dbReference type="PROSITE" id="PS00678">
    <property type="entry name" value="WD_REPEATS_1"/>
    <property type="match status" value="1"/>
</dbReference>
<evidence type="ECO:0000256" key="6">
    <source>
        <dbReference type="PROSITE-ProRule" id="PRU00221"/>
    </source>
</evidence>
<dbReference type="GeneID" id="107074590"/>
<dbReference type="PROSITE" id="PS50082">
    <property type="entry name" value="WD_REPEATS_2"/>
    <property type="match status" value="4"/>
</dbReference>
<accession>A0ABM1JGP4</accession>